<evidence type="ECO:0000256" key="1">
    <source>
        <dbReference type="SAM" id="MobiDB-lite"/>
    </source>
</evidence>
<organism evidence="2 3">
    <name type="scientific">Allacma fusca</name>
    <dbReference type="NCBI Taxonomy" id="39272"/>
    <lineage>
        <taxon>Eukaryota</taxon>
        <taxon>Metazoa</taxon>
        <taxon>Ecdysozoa</taxon>
        <taxon>Arthropoda</taxon>
        <taxon>Hexapoda</taxon>
        <taxon>Collembola</taxon>
        <taxon>Symphypleona</taxon>
        <taxon>Sminthuridae</taxon>
        <taxon>Allacma</taxon>
    </lineage>
</organism>
<feature type="region of interest" description="Disordered" evidence="1">
    <location>
        <begin position="18"/>
        <end position="59"/>
    </location>
</feature>
<dbReference type="EMBL" id="CAJVCH010137318">
    <property type="protein sequence ID" value="CAG7726576.1"/>
    <property type="molecule type" value="Genomic_DNA"/>
</dbReference>
<sequence>MSLPSLPSFDEFVERACSSPLPFTSGTSVRTEEFPTETPDEGANVGKNSVLPKKRGRPKRSLECLKDKFEEAFFRNTTRLANGIVKRKPGRPPVYRGRCKCPNCSPKQDPDRDYVPPTKYKYPARAVVSVSGNPVFSVNLEKHNLRRGLEEPPSAQLPVKVRKPGSGLHMRGKMNPGPSA</sequence>
<accession>A0A8J2P6R1</accession>
<protein>
    <submittedName>
        <fullName evidence="2">Uncharacterized protein</fullName>
    </submittedName>
</protein>
<feature type="region of interest" description="Disordered" evidence="1">
    <location>
        <begin position="147"/>
        <end position="180"/>
    </location>
</feature>
<dbReference type="AlphaFoldDB" id="A0A8J2P6R1"/>
<dbReference type="Proteomes" id="UP000708208">
    <property type="component" value="Unassembled WGS sequence"/>
</dbReference>
<keyword evidence="3" id="KW-1185">Reference proteome</keyword>
<evidence type="ECO:0000313" key="3">
    <source>
        <dbReference type="Proteomes" id="UP000708208"/>
    </source>
</evidence>
<reference evidence="2" key="1">
    <citation type="submission" date="2021-06" db="EMBL/GenBank/DDBJ databases">
        <authorList>
            <person name="Hodson N. C."/>
            <person name="Mongue J. A."/>
            <person name="Jaron S. K."/>
        </authorList>
    </citation>
    <scope>NUCLEOTIDE SEQUENCE</scope>
</reference>
<evidence type="ECO:0000313" key="2">
    <source>
        <dbReference type="EMBL" id="CAG7726576.1"/>
    </source>
</evidence>
<name>A0A8J2P6R1_9HEXA</name>
<gene>
    <name evidence="2" type="ORF">AFUS01_LOCUS15484</name>
</gene>
<comment type="caution">
    <text evidence="2">The sequence shown here is derived from an EMBL/GenBank/DDBJ whole genome shotgun (WGS) entry which is preliminary data.</text>
</comment>
<proteinExistence type="predicted"/>